<accession>A0A6S6T2W3</accession>
<feature type="transmembrane region" description="Helical" evidence="6">
    <location>
        <begin position="190"/>
        <end position="209"/>
    </location>
</feature>
<feature type="transmembrane region" description="Helical" evidence="6">
    <location>
        <begin position="157"/>
        <end position="178"/>
    </location>
</feature>
<evidence type="ECO:0008006" key="8">
    <source>
        <dbReference type="Google" id="ProtNLM"/>
    </source>
</evidence>
<dbReference type="AlphaFoldDB" id="A0A6S6T2W3"/>
<comment type="subcellular location">
    <subcellularLocation>
        <location evidence="1">Membrane</location>
        <topology evidence="1">Multi-pass membrane protein</topology>
    </subcellularLocation>
</comment>
<sequence>MEWLFDLNLWSAFITLTILEIVLGIDNIIFLTLMVNKLPEKQRPVARRFGLLVAMITRIMLLVMLAWIAKLTVPIFEIGFLNDHPVSWRDLILFFGGLFLLYSAVTEIHSSLEGEEETSTTNKAGASFVIIMMQIAVLDIIFSLDSVITAIGLADEVMVMIAAIVVAIGVMMFAADGIGRFIEEHPSVKMLALAFLVMVGAILVAEGLGHHVPKGYLYFAIAFSLGVEFLNIRMKKKRAATSQPVTLRKHH</sequence>
<evidence type="ECO:0000256" key="2">
    <source>
        <dbReference type="ARBA" id="ARBA00007511"/>
    </source>
</evidence>
<keyword evidence="3 6" id="KW-0812">Transmembrane</keyword>
<feature type="transmembrane region" description="Helical" evidence="6">
    <location>
        <begin position="12"/>
        <end position="36"/>
    </location>
</feature>
<feature type="transmembrane region" description="Helical" evidence="6">
    <location>
        <begin position="48"/>
        <end position="68"/>
    </location>
</feature>
<gene>
    <name evidence="7" type="ORF">HELGO_WM36337</name>
</gene>
<feature type="transmembrane region" description="Helical" evidence="6">
    <location>
        <begin position="215"/>
        <end position="232"/>
    </location>
</feature>
<keyword evidence="4 6" id="KW-1133">Transmembrane helix</keyword>
<dbReference type="InterPro" id="IPR005496">
    <property type="entry name" value="Integral_membrane_TerC"/>
</dbReference>
<reference evidence="7" key="1">
    <citation type="submission" date="2020-01" db="EMBL/GenBank/DDBJ databases">
        <authorList>
            <person name="Meier V. D."/>
            <person name="Meier V D."/>
        </authorList>
    </citation>
    <scope>NUCLEOTIDE SEQUENCE</scope>
    <source>
        <strain evidence="7">HLG_WM_MAG_07</strain>
    </source>
</reference>
<evidence type="ECO:0000256" key="1">
    <source>
        <dbReference type="ARBA" id="ARBA00004141"/>
    </source>
</evidence>
<protein>
    <recommendedName>
        <fullName evidence="8">Integral membrane protein TerC</fullName>
    </recommendedName>
</protein>
<dbReference type="EMBL" id="CACVAY010000048">
    <property type="protein sequence ID" value="CAA6811057.1"/>
    <property type="molecule type" value="Genomic_DNA"/>
</dbReference>
<organism evidence="7">
    <name type="scientific">uncultured Thiotrichaceae bacterium</name>
    <dbReference type="NCBI Taxonomy" id="298394"/>
    <lineage>
        <taxon>Bacteria</taxon>
        <taxon>Pseudomonadati</taxon>
        <taxon>Pseudomonadota</taxon>
        <taxon>Gammaproteobacteria</taxon>
        <taxon>Thiotrichales</taxon>
        <taxon>Thiotrichaceae</taxon>
        <taxon>environmental samples</taxon>
    </lineage>
</organism>
<keyword evidence="5 6" id="KW-0472">Membrane</keyword>
<dbReference type="PANTHER" id="PTHR30238:SF4">
    <property type="entry name" value="SLL1022 PROTEIN"/>
    <property type="match status" value="1"/>
</dbReference>
<evidence type="ECO:0000256" key="4">
    <source>
        <dbReference type="ARBA" id="ARBA00022989"/>
    </source>
</evidence>
<evidence type="ECO:0000313" key="7">
    <source>
        <dbReference type="EMBL" id="CAA6811057.1"/>
    </source>
</evidence>
<dbReference type="GO" id="GO:0016020">
    <property type="term" value="C:membrane"/>
    <property type="evidence" value="ECO:0007669"/>
    <property type="project" value="UniProtKB-SubCell"/>
</dbReference>
<proteinExistence type="inferred from homology"/>
<evidence type="ECO:0000256" key="3">
    <source>
        <dbReference type="ARBA" id="ARBA00022692"/>
    </source>
</evidence>
<name>A0A6S6T2W3_9GAMM</name>
<feature type="transmembrane region" description="Helical" evidence="6">
    <location>
        <begin position="88"/>
        <end position="105"/>
    </location>
</feature>
<feature type="transmembrane region" description="Helical" evidence="6">
    <location>
        <begin position="126"/>
        <end position="151"/>
    </location>
</feature>
<evidence type="ECO:0000256" key="5">
    <source>
        <dbReference type="ARBA" id="ARBA00023136"/>
    </source>
</evidence>
<comment type="similarity">
    <text evidence="2">Belongs to the TerC family.</text>
</comment>
<dbReference type="Pfam" id="PF03741">
    <property type="entry name" value="TerC"/>
    <property type="match status" value="1"/>
</dbReference>
<evidence type="ECO:0000256" key="6">
    <source>
        <dbReference type="SAM" id="Phobius"/>
    </source>
</evidence>
<dbReference type="PANTHER" id="PTHR30238">
    <property type="entry name" value="MEMBRANE BOUND PREDICTED REDOX MODULATOR"/>
    <property type="match status" value="1"/>
</dbReference>